<reference evidence="2 3" key="1">
    <citation type="journal article" date="2020" name="Nature">
        <title>Six reference-quality genomes reveal evolution of bat adaptations.</title>
        <authorList>
            <person name="Jebb D."/>
            <person name="Huang Z."/>
            <person name="Pippel M."/>
            <person name="Hughes G.M."/>
            <person name="Lavrichenko K."/>
            <person name="Devanna P."/>
            <person name="Winkler S."/>
            <person name="Jermiin L.S."/>
            <person name="Skirmuntt E.C."/>
            <person name="Katzourakis A."/>
            <person name="Burkitt-Gray L."/>
            <person name="Ray D.A."/>
            <person name="Sullivan K.A.M."/>
            <person name="Roscito J.G."/>
            <person name="Kirilenko B.M."/>
            <person name="Davalos L.M."/>
            <person name="Corthals A.P."/>
            <person name="Power M.L."/>
            <person name="Jones G."/>
            <person name="Ransome R.D."/>
            <person name="Dechmann D.K.N."/>
            <person name="Locatelli A.G."/>
            <person name="Puechmaille S.J."/>
            <person name="Fedrigo O."/>
            <person name="Jarvis E.D."/>
            <person name="Hiller M."/>
            <person name="Vernes S.C."/>
            <person name="Myers E.W."/>
            <person name="Teeling E.C."/>
        </authorList>
    </citation>
    <scope>NUCLEOTIDE SEQUENCE [LARGE SCALE GENOMIC DNA]</scope>
    <source>
        <strain evidence="2">Bat1K_MPI-CBG_1</strain>
    </source>
</reference>
<feature type="transmembrane region" description="Helical" evidence="1">
    <location>
        <begin position="33"/>
        <end position="56"/>
    </location>
</feature>
<dbReference type="Proteomes" id="UP000664940">
    <property type="component" value="Unassembled WGS sequence"/>
</dbReference>
<accession>A0A834BMT5</accession>
<proteinExistence type="predicted"/>
<name>A0A834BMT5_9CHIR</name>
<keyword evidence="1" id="KW-0812">Transmembrane</keyword>
<evidence type="ECO:0000313" key="2">
    <source>
        <dbReference type="EMBL" id="KAF6130925.1"/>
    </source>
</evidence>
<keyword evidence="1" id="KW-0472">Membrane</keyword>
<keyword evidence="1" id="KW-1133">Transmembrane helix</keyword>
<dbReference type="AlphaFoldDB" id="A0A834BMT5"/>
<evidence type="ECO:0000256" key="1">
    <source>
        <dbReference type="SAM" id="Phobius"/>
    </source>
</evidence>
<gene>
    <name evidence="2" type="ORF">HJG60_007870</name>
</gene>
<dbReference type="EMBL" id="JABVXQ010000001">
    <property type="protein sequence ID" value="KAF6130925.1"/>
    <property type="molecule type" value="Genomic_DNA"/>
</dbReference>
<comment type="caution">
    <text evidence="2">The sequence shown here is derived from an EMBL/GenBank/DDBJ whole genome shotgun (WGS) entry which is preliminary data.</text>
</comment>
<evidence type="ECO:0000313" key="3">
    <source>
        <dbReference type="Proteomes" id="UP000664940"/>
    </source>
</evidence>
<organism evidence="2 3">
    <name type="scientific">Phyllostomus discolor</name>
    <name type="common">pale spear-nosed bat</name>
    <dbReference type="NCBI Taxonomy" id="89673"/>
    <lineage>
        <taxon>Eukaryota</taxon>
        <taxon>Metazoa</taxon>
        <taxon>Chordata</taxon>
        <taxon>Craniata</taxon>
        <taxon>Vertebrata</taxon>
        <taxon>Euteleostomi</taxon>
        <taxon>Mammalia</taxon>
        <taxon>Eutheria</taxon>
        <taxon>Laurasiatheria</taxon>
        <taxon>Chiroptera</taxon>
        <taxon>Yangochiroptera</taxon>
        <taxon>Phyllostomidae</taxon>
        <taxon>Phyllostominae</taxon>
        <taxon>Phyllostomus</taxon>
    </lineage>
</organism>
<protein>
    <submittedName>
        <fullName evidence="2">Uncharacterized protein</fullName>
    </submittedName>
</protein>
<sequence length="146" mass="16580">MWEWGGGDNHLQLFKSSCKHSSLFSSVTMDGEWLLFSWQVTVFGSFGSLFPADWLFSLLISTGYSRDWGQCEKPKRAPLVVHVRRKGEADPARIAQVLPSYPESLLTWSIVVIHWEGGTNFMDDQFSEHVITQDGGLFTLLYMNMG</sequence>